<accession>A0A679BA08</accession>
<protein>
    <submittedName>
        <fullName evidence="1">Uncharacterized protein</fullName>
    </submittedName>
</protein>
<name>A0A679BA08_ORYGL</name>
<organism evidence="1">
    <name type="scientific">Oryza glaberrima</name>
    <name type="common">African rice</name>
    <dbReference type="NCBI Taxonomy" id="4538"/>
    <lineage>
        <taxon>Eukaryota</taxon>
        <taxon>Viridiplantae</taxon>
        <taxon>Streptophyta</taxon>
        <taxon>Embryophyta</taxon>
        <taxon>Tracheophyta</taxon>
        <taxon>Spermatophyta</taxon>
        <taxon>Magnoliopsida</taxon>
        <taxon>Liliopsida</taxon>
        <taxon>Poales</taxon>
        <taxon>Poaceae</taxon>
        <taxon>BOP clade</taxon>
        <taxon>Oryzoideae</taxon>
        <taxon>Oryzeae</taxon>
        <taxon>Oryzinae</taxon>
        <taxon>Oryza</taxon>
    </lineage>
</organism>
<gene>
    <name evidence="1" type="primary">Ogla0134B22.43</name>
    <name evidence="2" type="synonym">Ogla0085P19.3</name>
</gene>
<evidence type="ECO:0000313" key="2">
    <source>
        <dbReference type="EMBL" id="BBF89450.1"/>
    </source>
</evidence>
<dbReference type="AlphaFoldDB" id="A0A679BA08"/>
<dbReference type="EMBL" id="AP018859">
    <property type="protein sequence ID" value="BBF89447.1"/>
    <property type="molecule type" value="Genomic_DNA"/>
</dbReference>
<proteinExistence type="predicted"/>
<sequence>MALHSGDDLDPVDSSILRGISTRNRNPRWIKDDEVCQVFVVLFVNIIQDSDQVARQGSEYLTTTSIYVPSPIKNCVVVVVHHTVYPGGP</sequence>
<dbReference type="EMBL" id="AP018860">
    <property type="protein sequence ID" value="BBF89450.1"/>
    <property type="molecule type" value="Genomic_DNA"/>
</dbReference>
<evidence type="ECO:0000313" key="1">
    <source>
        <dbReference type="EMBL" id="BBF89447.1"/>
    </source>
</evidence>
<reference evidence="1" key="2">
    <citation type="submission" date="2018-08" db="EMBL/GenBank/DDBJ databases">
        <title>Oryza glaberrima genomic DNA, chromosome 11, BAC clone:Ogla0134B22.</title>
        <authorList>
            <person name="Wu J."/>
            <person name="Kanamori H."/>
        </authorList>
    </citation>
    <scope>NUCLEOTIDE SEQUENCE</scope>
    <source>
        <strain evidence="1">IRGC104038</strain>
    </source>
</reference>
<reference evidence="2" key="1">
    <citation type="submission" date="2018-08" db="EMBL/GenBank/DDBJ databases">
        <title>Oryza glaberrima genomic DNA, chromosome 11, BAC clone:Ogla0085P19.</title>
        <authorList>
            <person name="Wu J."/>
            <person name="Kanamori H."/>
        </authorList>
    </citation>
    <scope>NUCLEOTIDE SEQUENCE</scope>
    <source>
        <strain evidence="2">IRGC104038</strain>
    </source>
</reference>